<keyword evidence="2" id="KW-1185">Reference proteome</keyword>
<protein>
    <recommendedName>
        <fullName evidence="3">Universal stress protein family protein</fullName>
    </recommendedName>
</protein>
<evidence type="ECO:0000313" key="2">
    <source>
        <dbReference type="Proteomes" id="UP000198639"/>
    </source>
</evidence>
<name>A0A1I1QIT6_9BURK</name>
<sequence length="201" mass="21313">MSETLSPRAPRRAGLAAALAVPAGPSRPWWHAFHHLALARTLLRAPRQPVLLLRATAQRPYRRALFALPAGPHAAALLRQALHTLPQAHFTVLAACRVGGEGSMRAAGVGAETLDACRRSAERATRARVRAVVAQAGGAGHRLSVVLARLPVAAAIGAHAVRAAPDLLVMEAAPTSWWGRWCWLARVRAAMAATDCDLLLA</sequence>
<dbReference type="AlphaFoldDB" id="A0A1I1QIT6"/>
<dbReference type="STRING" id="1164594.SAMN05216204_11954"/>
<proteinExistence type="predicted"/>
<dbReference type="EMBL" id="FOLD01000019">
    <property type="protein sequence ID" value="SFD21979.1"/>
    <property type="molecule type" value="Genomic_DNA"/>
</dbReference>
<evidence type="ECO:0008006" key="3">
    <source>
        <dbReference type="Google" id="ProtNLM"/>
    </source>
</evidence>
<evidence type="ECO:0000313" key="1">
    <source>
        <dbReference type="EMBL" id="SFD21979.1"/>
    </source>
</evidence>
<accession>A0A1I1QIT6</accession>
<reference evidence="2" key="1">
    <citation type="submission" date="2016-10" db="EMBL/GenBank/DDBJ databases">
        <authorList>
            <person name="Varghese N."/>
            <person name="Submissions S."/>
        </authorList>
    </citation>
    <scope>NUCLEOTIDE SEQUENCE [LARGE SCALE GENOMIC DNA]</scope>
    <source>
        <strain evidence="2">CGMCC 1.12041</strain>
    </source>
</reference>
<organism evidence="1 2">
    <name type="scientific">Massilia yuzhufengensis</name>
    <dbReference type="NCBI Taxonomy" id="1164594"/>
    <lineage>
        <taxon>Bacteria</taxon>
        <taxon>Pseudomonadati</taxon>
        <taxon>Pseudomonadota</taxon>
        <taxon>Betaproteobacteria</taxon>
        <taxon>Burkholderiales</taxon>
        <taxon>Oxalobacteraceae</taxon>
        <taxon>Telluria group</taxon>
        <taxon>Massilia</taxon>
    </lineage>
</organism>
<dbReference type="OrthoDB" id="10019792at2"/>
<dbReference type="SUPFAM" id="SSF52402">
    <property type="entry name" value="Adenine nucleotide alpha hydrolases-like"/>
    <property type="match status" value="1"/>
</dbReference>
<gene>
    <name evidence="1" type="ORF">SAMN05216204_11954</name>
</gene>
<dbReference type="Gene3D" id="3.40.50.12370">
    <property type="match status" value="1"/>
</dbReference>
<dbReference type="Proteomes" id="UP000198639">
    <property type="component" value="Unassembled WGS sequence"/>
</dbReference>
<dbReference type="RefSeq" id="WP_143084611.1">
    <property type="nucleotide sequence ID" value="NZ_FOLD01000019.1"/>
</dbReference>